<name>A0A0B6Z662_9EUPU</name>
<dbReference type="GO" id="GO:0060271">
    <property type="term" value="P:cilium assembly"/>
    <property type="evidence" value="ECO:0007669"/>
    <property type="project" value="InterPro"/>
</dbReference>
<dbReference type="GO" id="GO:0005516">
    <property type="term" value="F:calmodulin binding"/>
    <property type="evidence" value="ECO:0007669"/>
    <property type="project" value="InterPro"/>
</dbReference>
<dbReference type="InterPro" id="IPR028765">
    <property type="entry name" value="IQCB1"/>
</dbReference>
<dbReference type="EMBL" id="HACG01016350">
    <property type="protein sequence ID" value="CEK63215.1"/>
    <property type="molecule type" value="Transcribed_RNA"/>
</dbReference>
<sequence length="115" mass="13221">VKIQSSFRGYQTRKRVQEKSAAAAKIQSSYRGHQERNLILSSQKGTTRTNTRKQVENVKAVPKQKTTDTGYVNSKRTHPAIREDTYDELDKENSAAMTIQSHYRGYRTRKDLSSQ</sequence>
<protein>
    <recommendedName>
        <fullName evidence="3">Myosin motor domain-containing protein</fullName>
    </recommendedName>
</protein>
<dbReference type="FunFam" id="1.20.5.190:FF:000055">
    <property type="entry name" value="Putative microtubule-associated protein futsch"/>
    <property type="match status" value="1"/>
</dbReference>
<evidence type="ECO:0008006" key="3">
    <source>
        <dbReference type="Google" id="ProtNLM"/>
    </source>
</evidence>
<dbReference type="PROSITE" id="PS50096">
    <property type="entry name" value="IQ"/>
    <property type="match status" value="3"/>
</dbReference>
<dbReference type="GO" id="GO:0005929">
    <property type="term" value="C:cilium"/>
    <property type="evidence" value="ECO:0007669"/>
    <property type="project" value="TreeGrafter"/>
</dbReference>
<evidence type="ECO:0000256" key="1">
    <source>
        <dbReference type="SAM" id="MobiDB-lite"/>
    </source>
</evidence>
<dbReference type="InterPro" id="IPR000048">
    <property type="entry name" value="IQ_motif_EF-hand-BS"/>
</dbReference>
<organism evidence="2">
    <name type="scientific">Arion vulgaris</name>
    <dbReference type="NCBI Taxonomy" id="1028688"/>
    <lineage>
        <taxon>Eukaryota</taxon>
        <taxon>Metazoa</taxon>
        <taxon>Spiralia</taxon>
        <taxon>Lophotrochozoa</taxon>
        <taxon>Mollusca</taxon>
        <taxon>Gastropoda</taxon>
        <taxon>Heterobranchia</taxon>
        <taxon>Euthyneura</taxon>
        <taxon>Panpulmonata</taxon>
        <taxon>Eupulmonata</taxon>
        <taxon>Stylommatophora</taxon>
        <taxon>Helicina</taxon>
        <taxon>Arionoidea</taxon>
        <taxon>Arionidae</taxon>
        <taxon>Arion</taxon>
    </lineage>
</organism>
<feature type="region of interest" description="Disordered" evidence="1">
    <location>
        <begin position="1"/>
        <end position="36"/>
    </location>
</feature>
<dbReference type="PANTHER" id="PTHR15673:SF2">
    <property type="entry name" value="IQ CALMODULIN-BINDING MOTIF-CONTAINING PROTEIN 1"/>
    <property type="match status" value="1"/>
</dbReference>
<dbReference type="InterPro" id="IPR027417">
    <property type="entry name" value="P-loop_NTPase"/>
</dbReference>
<dbReference type="PANTHER" id="PTHR15673">
    <property type="entry name" value="IQ CALMODULIN-BINDING MOTIF CONTAINING PROTEIN 1"/>
    <property type="match status" value="1"/>
</dbReference>
<reference evidence="2" key="1">
    <citation type="submission" date="2014-12" db="EMBL/GenBank/DDBJ databases">
        <title>Insight into the proteome of Arion vulgaris.</title>
        <authorList>
            <person name="Aradska J."/>
            <person name="Bulat T."/>
            <person name="Smidak R."/>
            <person name="Sarate P."/>
            <person name="Gangsoo J."/>
            <person name="Sialana F."/>
            <person name="Bilban M."/>
            <person name="Lubec G."/>
        </authorList>
    </citation>
    <scope>NUCLEOTIDE SEQUENCE</scope>
    <source>
        <tissue evidence="2">Skin</tissue>
    </source>
</reference>
<dbReference type="Pfam" id="PF00612">
    <property type="entry name" value="IQ"/>
    <property type="match status" value="3"/>
</dbReference>
<accession>A0A0B6Z662</accession>
<gene>
    <name evidence="2" type="primary">ORF47554</name>
</gene>
<evidence type="ECO:0000313" key="2">
    <source>
        <dbReference type="EMBL" id="CEK63215.1"/>
    </source>
</evidence>
<dbReference type="Gene3D" id="1.20.5.190">
    <property type="match status" value="2"/>
</dbReference>
<proteinExistence type="predicted"/>
<feature type="region of interest" description="Disordered" evidence="1">
    <location>
        <begin position="61"/>
        <end position="83"/>
    </location>
</feature>
<dbReference type="SMART" id="SM00015">
    <property type="entry name" value="IQ"/>
    <property type="match status" value="3"/>
</dbReference>
<dbReference type="AlphaFoldDB" id="A0A0B6Z662"/>
<feature type="non-terminal residue" evidence="2">
    <location>
        <position position="1"/>
    </location>
</feature>
<dbReference type="SUPFAM" id="SSF52540">
    <property type="entry name" value="P-loop containing nucleoside triphosphate hydrolases"/>
    <property type="match status" value="1"/>
</dbReference>